<dbReference type="PANTHER" id="PTHR14969:SF13">
    <property type="entry name" value="AT30094P"/>
    <property type="match status" value="1"/>
</dbReference>
<evidence type="ECO:0000313" key="4">
    <source>
        <dbReference type="EMBL" id="XDQ50648.1"/>
    </source>
</evidence>
<dbReference type="AlphaFoldDB" id="A0AB39RAG1"/>
<dbReference type="Gene3D" id="1.20.144.10">
    <property type="entry name" value="Phosphatidic acid phosphatase type 2/haloperoxidase"/>
    <property type="match status" value="1"/>
</dbReference>
<feature type="compositionally biased region" description="Basic and acidic residues" evidence="1">
    <location>
        <begin position="236"/>
        <end position="260"/>
    </location>
</feature>
<gene>
    <name evidence="4" type="ORF">AB5J53_02440</name>
</gene>
<organism evidence="4">
    <name type="scientific">Streptomyces sp. R41</name>
    <dbReference type="NCBI Taxonomy" id="3238632"/>
    <lineage>
        <taxon>Bacteria</taxon>
        <taxon>Bacillati</taxon>
        <taxon>Actinomycetota</taxon>
        <taxon>Actinomycetes</taxon>
        <taxon>Kitasatosporales</taxon>
        <taxon>Streptomycetaceae</taxon>
        <taxon>Streptomyces</taxon>
    </lineage>
</organism>
<evidence type="ECO:0000259" key="3">
    <source>
        <dbReference type="SMART" id="SM00014"/>
    </source>
</evidence>
<dbReference type="SUPFAM" id="SSF48317">
    <property type="entry name" value="Acid phosphatase/Vanadium-dependent haloperoxidase"/>
    <property type="match status" value="1"/>
</dbReference>
<dbReference type="PANTHER" id="PTHR14969">
    <property type="entry name" value="SPHINGOSINE-1-PHOSPHATE PHOSPHOHYDROLASE"/>
    <property type="match status" value="1"/>
</dbReference>
<dbReference type="CDD" id="cd03392">
    <property type="entry name" value="PAP2_like_2"/>
    <property type="match status" value="1"/>
</dbReference>
<accession>A0AB39RAG1</accession>
<feature type="region of interest" description="Disordered" evidence="1">
    <location>
        <begin position="228"/>
        <end position="260"/>
    </location>
</feature>
<feature type="domain" description="Phosphatidic acid phosphatase type 2/haloperoxidase" evidence="3">
    <location>
        <begin position="101"/>
        <end position="211"/>
    </location>
</feature>
<sequence>MSAARRIASSREDATDLAGSTAVGSAVAFVLLTLVLIGRDGAALFGDENLASWSVGHRPDVALALARGVTYTGTGIVPYALVAIAGLALGRTARRRILSAVGCLVCLAAAQAVRHGVMSLVARPRPATADWATHASGWSFPSGHTTTSAVTGGLLILAVLARASRGRKSLVLVIGCWAALVGLSRVYLGVHWFSDVLGGWLFSLCWLSLCTYAVARFAPRACSAISAPRLRPGPTTEERRHESHAPSDVPPREIPPHSAP</sequence>
<feature type="transmembrane region" description="Helical" evidence="2">
    <location>
        <begin position="69"/>
        <end position="90"/>
    </location>
</feature>
<feature type="transmembrane region" description="Helical" evidence="2">
    <location>
        <begin position="142"/>
        <end position="163"/>
    </location>
</feature>
<reference evidence="4" key="1">
    <citation type="submission" date="2024-07" db="EMBL/GenBank/DDBJ databases">
        <authorList>
            <person name="Yu S.T."/>
        </authorList>
    </citation>
    <scope>NUCLEOTIDE SEQUENCE</scope>
    <source>
        <strain evidence="4">R41</strain>
    </source>
</reference>
<dbReference type="Pfam" id="PF01569">
    <property type="entry name" value="PAP2"/>
    <property type="match status" value="1"/>
</dbReference>
<keyword evidence="2" id="KW-0472">Membrane</keyword>
<dbReference type="InterPro" id="IPR000326">
    <property type="entry name" value="PAP2/HPO"/>
</dbReference>
<feature type="transmembrane region" description="Helical" evidence="2">
    <location>
        <begin position="196"/>
        <end position="215"/>
    </location>
</feature>
<feature type="transmembrane region" description="Helical" evidence="2">
    <location>
        <begin position="170"/>
        <end position="190"/>
    </location>
</feature>
<protein>
    <submittedName>
        <fullName evidence="4">Phosphatase PAP2 family protein</fullName>
    </submittedName>
</protein>
<proteinExistence type="predicted"/>
<dbReference type="SMART" id="SM00014">
    <property type="entry name" value="acidPPc"/>
    <property type="match status" value="1"/>
</dbReference>
<evidence type="ECO:0000256" key="2">
    <source>
        <dbReference type="SAM" id="Phobius"/>
    </source>
</evidence>
<dbReference type="RefSeq" id="WP_369243998.1">
    <property type="nucleotide sequence ID" value="NZ_CP163443.1"/>
</dbReference>
<keyword evidence="2" id="KW-1133">Transmembrane helix</keyword>
<feature type="transmembrane region" description="Helical" evidence="2">
    <location>
        <begin position="97"/>
        <end position="122"/>
    </location>
</feature>
<keyword evidence="2" id="KW-0812">Transmembrane</keyword>
<name>A0AB39RAG1_9ACTN</name>
<dbReference type="InterPro" id="IPR036938">
    <property type="entry name" value="PAP2/HPO_sf"/>
</dbReference>
<dbReference type="EMBL" id="CP163443">
    <property type="protein sequence ID" value="XDQ50648.1"/>
    <property type="molecule type" value="Genomic_DNA"/>
</dbReference>
<evidence type="ECO:0000256" key="1">
    <source>
        <dbReference type="SAM" id="MobiDB-lite"/>
    </source>
</evidence>
<feature type="transmembrane region" description="Helical" evidence="2">
    <location>
        <begin position="21"/>
        <end position="38"/>
    </location>
</feature>